<proteinExistence type="predicted"/>
<dbReference type="CDD" id="cd00038">
    <property type="entry name" value="CAP_ED"/>
    <property type="match status" value="1"/>
</dbReference>
<keyword evidence="6" id="KW-1185">Reference proteome</keyword>
<dbReference type="RefSeq" id="WP_307347330.1">
    <property type="nucleotide sequence ID" value="NZ_JAUSVS010000002.1"/>
</dbReference>
<sequence>MHTNNAFLRSLSPDDYHALQKSLRPIGFKIGHVLYEPEDEVDWVYFPESGLVSLISVMLSGDQVESGVVGTEGGIGFVEAAGAGIIFSRAVVQIDLVAQRASAAAYLEALDTSATLRRAVASHIELTIAEGRQTIACIAHHPVAERLAWWLLECQDRTGLEDLALTQEFLSAMLGVQRSTVSTVAAALKTENLISYVRGSIRILDREGLERRSCECYATNRHFRQLIEQRRAPASLIADPR</sequence>
<dbReference type="InterPro" id="IPR050397">
    <property type="entry name" value="Env_Response_Regulators"/>
</dbReference>
<keyword evidence="2" id="KW-0238">DNA-binding</keyword>
<dbReference type="InterPro" id="IPR036388">
    <property type="entry name" value="WH-like_DNA-bd_sf"/>
</dbReference>
<evidence type="ECO:0000256" key="1">
    <source>
        <dbReference type="ARBA" id="ARBA00023015"/>
    </source>
</evidence>
<gene>
    <name evidence="5" type="ORF">QO010_001195</name>
</gene>
<dbReference type="InterPro" id="IPR014710">
    <property type="entry name" value="RmlC-like_jellyroll"/>
</dbReference>
<dbReference type="InterPro" id="IPR012318">
    <property type="entry name" value="HTH_CRP"/>
</dbReference>
<dbReference type="PROSITE" id="PS51063">
    <property type="entry name" value="HTH_CRP_2"/>
    <property type="match status" value="1"/>
</dbReference>
<accession>A0ABU0IQX5</accession>
<dbReference type="InterPro" id="IPR000595">
    <property type="entry name" value="cNMP-bd_dom"/>
</dbReference>
<evidence type="ECO:0000313" key="5">
    <source>
        <dbReference type="EMBL" id="MDQ0463424.1"/>
    </source>
</evidence>
<protein>
    <submittedName>
        <fullName evidence="5">CRP-like cAMP-binding protein</fullName>
    </submittedName>
</protein>
<dbReference type="SUPFAM" id="SSF51206">
    <property type="entry name" value="cAMP-binding domain-like"/>
    <property type="match status" value="1"/>
</dbReference>
<evidence type="ECO:0000313" key="6">
    <source>
        <dbReference type="Proteomes" id="UP001228905"/>
    </source>
</evidence>
<dbReference type="InterPro" id="IPR036390">
    <property type="entry name" value="WH_DNA-bd_sf"/>
</dbReference>
<dbReference type="Proteomes" id="UP001228905">
    <property type="component" value="Unassembled WGS sequence"/>
</dbReference>
<dbReference type="SUPFAM" id="SSF46785">
    <property type="entry name" value="Winged helix' DNA-binding domain"/>
    <property type="match status" value="1"/>
</dbReference>
<dbReference type="Gene3D" id="1.10.10.10">
    <property type="entry name" value="Winged helix-like DNA-binding domain superfamily/Winged helix DNA-binding domain"/>
    <property type="match status" value="1"/>
</dbReference>
<evidence type="ECO:0000256" key="2">
    <source>
        <dbReference type="ARBA" id="ARBA00023125"/>
    </source>
</evidence>
<reference evidence="5 6" key="1">
    <citation type="submission" date="2023-07" db="EMBL/GenBank/DDBJ databases">
        <title>Genomic Encyclopedia of Type Strains, Phase IV (KMG-IV): sequencing the most valuable type-strain genomes for metagenomic binning, comparative biology and taxonomic classification.</title>
        <authorList>
            <person name="Goeker M."/>
        </authorList>
    </citation>
    <scope>NUCLEOTIDE SEQUENCE [LARGE SCALE GENOMIC DNA]</scope>
    <source>
        <strain evidence="5 6">DSM 18695</strain>
    </source>
</reference>
<dbReference type="PANTHER" id="PTHR24567">
    <property type="entry name" value="CRP FAMILY TRANSCRIPTIONAL REGULATORY PROTEIN"/>
    <property type="match status" value="1"/>
</dbReference>
<dbReference type="SMART" id="SM00419">
    <property type="entry name" value="HTH_CRP"/>
    <property type="match status" value="1"/>
</dbReference>
<dbReference type="Pfam" id="PF13545">
    <property type="entry name" value="HTH_Crp_2"/>
    <property type="match status" value="1"/>
</dbReference>
<dbReference type="InterPro" id="IPR018490">
    <property type="entry name" value="cNMP-bd_dom_sf"/>
</dbReference>
<dbReference type="Gene3D" id="2.60.120.10">
    <property type="entry name" value="Jelly Rolls"/>
    <property type="match status" value="1"/>
</dbReference>
<keyword evidence="3" id="KW-0804">Transcription</keyword>
<organism evidence="5 6">
    <name type="scientific">Caulobacter ginsengisoli</name>
    <dbReference type="NCBI Taxonomy" id="400775"/>
    <lineage>
        <taxon>Bacteria</taxon>
        <taxon>Pseudomonadati</taxon>
        <taxon>Pseudomonadota</taxon>
        <taxon>Alphaproteobacteria</taxon>
        <taxon>Caulobacterales</taxon>
        <taxon>Caulobacteraceae</taxon>
        <taxon>Caulobacter</taxon>
    </lineage>
</organism>
<name>A0ABU0IQX5_9CAUL</name>
<comment type="caution">
    <text evidence="5">The sequence shown here is derived from an EMBL/GenBank/DDBJ whole genome shotgun (WGS) entry which is preliminary data.</text>
</comment>
<evidence type="ECO:0000259" key="4">
    <source>
        <dbReference type="PROSITE" id="PS51063"/>
    </source>
</evidence>
<keyword evidence="1" id="KW-0805">Transcription regulation</keyword>
<evidence type="ECO:0000256" key="3">
    <source>
        <dbReference type="ARBA" id="ARBA00023163"/>
    </source>
</evidence>
<dbReference type="EMBL" id="JAUSVS010000002">
    <property type="protein sequence ID" value="MDQ0463424.1"/>
    <property type="molecule type" value="Genomic_DNA"/>
</dbReference>
<feature type="domain" description="HTH crp-type" evidence="4">
    <location>
        <begin position="141"/>
        <end position="207"/>
    </location>
</feature>
<dbReference type="PANTHER" id="PTHR24567:SF74">
    <property type="entry name" value="HTH-TYPE TRANSCRIPTIONAL REGULATOR ARCR"/>
    <property type="match status" value="1"/>
</dbReference>